<organism evidence="3 4">
    <name type="scientific">Yoonia ponticola</name>
    <dbReference type="NCBI Taxonomy" id="1524255"/>
    <lineage>
        <taxon>Bacteria</taxon>
        <taxon>Pseudomonadati</taxon>
        <taxon>Pseudomonadota</taxon>
        <taxon>Alphaproteobacteria</taxon>
        <taxon>Rhodobacterales</taxon>
        <taxon>Paracoccaceae</taxon>
        <taxon>Yoonia</taxon>
    </lineage>
</organism>
<evidence type="ECO:0000256" key="1">
    <source>
        <dbReference type="SAM" id="Phobius"/>
    </source>
</evidence>
<keyword evidence="4" id="KW-1185">Reference proteome</keyword>
<comment type="caution">
    <text evidence="3">The sequence shown here is derived from an EMBL/GenBank/DDBJ whole genome shotgun (WGS) entry which is preliminary data.</text>
</comment>
<protein>
    <recommendedName>
        <fullName evidence="2">Ancillary SecYEG translocon subunit/Cell division coordinator CpoB TPR domain-containing protein</fullName>
    </recommendedName>
</protein>
<keyword evidence="1" id="KW-1133">Transmembrane helix</keyword>
<dbReference type="RefSeq" id="WP_183528083.1">
    <property type="nucleotide sequence ID" value="NZ_JACIJM010000004.1"/>
</dbReference>
<keyword evidence="1" id="KW-0812">Transmembrane</keyword>
<accession>A0A7W9BKB7</accession>
<dbReference type="InterPro" id="IPR018704">
    <property type="entry name" value="SecYEG/CpoB_TPR"/>
</dbReference>
<feature type="domain" description="Ancillary SecYEG translocon subunit/Cell division coordinator CpoB TPR" evidence="2">
    <location>
        <begin position="26"/>
        <end position="151"/>
    </location>
</feature>
<name>A0A7W9BKB7_9RHOB</name>
<dbReference type="EMBL" id="JACIJM010000004">
    <property type="protein sequence ID" value="MBB5722121.1"/>
    <property type="molecule type" value="Genomic_DNA"/>
</dbReference>
<evidence type="ECO:0000313" key="3">
    <source>
        <dbReference type="EMBL" id="MBB5722121.1"/>
    </source>
</evidence>
<evidence type="ECO:0000259" key="2">
    <source>
        <dbReference type="Pfam" id="PF09976"/>
    </source>
</evidence>
<dbReference type="Pfam" id="PF09976">
    <property type="entry name" value="TPR_21"/>
    <property type="match status" value="1"/>
</dbReference>
<dbReference type="AlphaFoldDB" id="A0A7W9BKB7"/>
<dbReference type="Proteomes" id="UP000535415">
    <property type="component" value="Unassembled WGS sequence"/>
</dbReference>
<sequence>MSDSDSFINEVSEEVRKDQLFGYVKKYGWIAVTLIVVLVGGAAYSEWTKAQTRASSQAAGDALLDALEKDDVDERAAALAAVTTDGPASAVAGLLTAAAQQNAGDLAAAKATLDAIVTDSATPQVYRDVAVFKSAIIVIEGEDPAARRQMLQSLAVPGLPYRLLAMEQIAIMDIAAGDTEAAVTGLKAILEDAAVSRGLRDRAQTLMIALGEEDEVEPATAAE</sequence>
<reference evidence="3 4" key="1">
    <citation type="submission" date="2020-08" db="EMBL/GenBank/DDBJ databases">
        <title>Genomic Encyclopedia of Type Strains, Phase IV (KMG-IV): sequencing the most valuable type-strain genomes for metagenomic binning, comparative biology and taxonomic classification.</title>
        <authorList>
            <person name="Goeker M."/>
        </authorList>
    </citation>
    <scope>NUCLEOTIDE SEQUENCE [LARGE SCALE GENOMIC DNA]</scope>
    <source>
        <strain evidence="3 4">DSM 101064</strain>
    </source>
</reference>
<proteinExistence type="predicted"/>
<evidence type="ECO:0000313" key="4">
    <source>
        <dbReference type="Proteomes" id="UP000535415"/>
    </source>
</evidence>
<gene>
    <name evidence="3" type="ORF">FHS72_001745</name>
</gene>
<feature type="transmembrane region" description="Helical" evidence="1">
    <location>
        <begin position="27"/>
        <end position="45"/>
    </location>
</feature>
<keyword evidence="1" id="KW-0472">Membrane</keyword>